<dbReference type="EMBL" id="JAULSY010000025">
    <property type="protein sequence ID" value="KAK0671013.1"/>
    <property type="molecule type" value="Genomic_DNA"/>
</dbReference>
<feature type="compositionally biased region" description="Low complexity" evidence="1">
    <location>
        <begin position="38"/>
        <end position="52"/>
    </location>
</feature>
<evidence type="ECO:0000313" key="2">
    <source>
        <dbReference type="EMBL" id="KAK0671013.1"/>
    </source>
</evidence>
<feature type="compositionally biased region" description="Basic residues" evidence="1">
    <location>
        <begin position="140"/>
        <end position="152"/>
    </location>
</feature>
<feature type="compositionally biased region" description="Low complexity" evidence="1">
    <location>
        <begin position="61"/>
        <end position="78"/>
    </location>
</feature>
<sequence length="275" mass="31702">MSAPCTPPTTKIIHPIHAFTSRSYHTLVSINKSSINSINNPTVHNPFDTNTTTPPPPHLPLFPNSPTSLPTTTTTTTSYHVPHRQSPTHHRRNKRHRPRHRPPRSLPRRLHRLLPPLPQQQPNSLRNRHPIRWPLPHPSHPSRRLQARRNRQTHPSCRAKVWQNRHRRPQCRNNGHGRPRQRNRRLLRRPLQPQRQGRAVPSAKGPSSFSGSRRKSNLHLDRSQHREWGKSGLSHLRGDKGGHRPNDTGSVQGFGQEEYHCQCCCTRANRDGLVL</sequence>
<accession>A0AA39ZH96</accession>
<proteinExistence type="predicted"/>
<reference evidence="2" key="1">
    <citation type="submission" date="2023-06" db="EMBL/GenBank/DDBJ databases">
        <title>Genome-scale phylogeny and comparative genomics of the fungal order Sordariales.</title>
        <authorList>
            <consortium name="Lawrence Berkeley National Laboratory"/>
            <person name="Hensen N."/>
            <person name="Bonometti L."/>
            <person name="Westerberg I."/>
            <person name="Brannstrom I.O."/>
            <person name="Guillou S."/>
            <person name="Cros-Aarteil S."/>
            <person name="Calhoun S."/>
            <person name="Haridas S."/>
            <person name="Kuo A."/>
            <person name="Mondo S."/>
            <person name="Pangilinan J."/>
            <person name="Riley R."/>
            <person name="Labutti K."/>
            <person name="Andreopoulos B."/>
            <person name="Lipzen A."/>
            <person name="Chen C."/>
            <person name="Yanf M."/>
            <person name="Daum C."/>
            <person name="Ng V."/>
            <person name="Clum A."/>
            <person name="Steindorff A."/>
            <person name="Ohm R."/>
            <person name="Martin F."/>
            <person name="Silar P."/>
            <person name="Natvig D."/>
            <person name="Lalanne C."/>
            <person name="Gautier V."/>
            <person name="Ament-Velasquez S.L."/>
            <person name="Kruys A."/>
            <person name="Hutchinson M.I."/>
            <person name="Powell A.J."/>
            <person name="Barry K."/>
            <person name="Miller A.N."/>
            <person name="Grigoriev I.V."/>
            <person name="Debuchy R."/>
            <person name="Gladieux P."/>
            <person name="Thoren M.H."/>
            <person name="Johannesson H."/>
        </authorList>
    </citation>
    <scope>NUCLEOTIDE SEQUENCE</scope>
    <source>
        <strain evidence="2">CBS 307.81</strain>
    </source>
</reference>
<dbReference type="AlphaFoldDB" id="A0AA39ZH96"/>
<gene>
    <name evidence="2" type="ORF">QBC41DRAFT_387261</name>
</gene>
<protein>
    <submittedName>
        <fullName evidence="2">Uncharacterized protein</fullName>
    </submittedName>
</protein>
<feature type="compositionally biased region" description="Low complexity" evidence="1">
    <location>
        <begin position="189"/>
        <end position="198"/>
    </location>
</feature>
<feature type="region of interest" description="Disordered" evidence="1">
    <location>
        <begin position="38"/>
        <end position="251"/>
    </location>
</feature>
<organism evidence="2 3">
    <name type="scientific">Cercophora samala</name>
    <dbReference type="NCBI Taxonomy" id="330535"/>
    <lineage>
        <taxon>Eukaryota</taxon>
        <taxon>Fungi</taxon>
        <taxon>Dikarya</taxon>
        <taxon>Ascomycota</taxon>
        <taxon>Pezizomycotina</taxon>
        <taxon>Sordariomycetes</taxon>
        <taxon>Sordariomycetidae</taxon>
        <taxon>Sordariales</taxon>
        <taxon>Lasiosphaeriaceae</taxon>
        <taxon>Cercophora</taxon>
    </lineage>
</organism>
<feature type="compositionally biased region" description="Basic residues" evidence="1">
    <location>
        <begin position="81"/>
        <end position="112"/>
    </location>
</feature>
<dbReference type="Proteomes" id="UP001174997">
    <property type="component" value="Unassembled WGS sequence"/>
</dbReference>
<evidence type="ECO:0000313" key="3">
    <source>
        <dbReference type="Proteomes" id="UP001174997"/>
    </source>
</evidence>
<feature type="compositionally biased region" description="Basic residues" evidence="1">
    <location>
        <begin position="163"/>
        <end position="188"/>
    </location>
</feature>
<feature type="compositionally biased region" description="Basic and acidic residues" evidence="1">
    <location>
        <begin position="236"/>
        <end position="246"/>
    </location>
</feature>
<comment type="caution">
    <text evidence="2">The sequence shown here is derived from an EMBL/GenBank/DDBJ whole genome shotgun (WGS) entry which is preliminary data.</text>
</comment>
<name>A0AA39ZH96_9PEZI</name>
<feature type="compositionally biased region" description="Basic and acidic residues" evidence="1">
    <location>
        <begin position="218"/>
        <end position="229"/>
    </location>
</feature>
<keyword evidence="3" id="KW-1185">Reference proteome</keyword>
<evidence type="ECO:0000256" key="1">
    <source>
        <dbReference type="SAM" id="MobiDB-lite"/>
    </source>
</evidence>